<gene>
    <name evidence="1" type="ORF">FKW44_018930</name>
</gene>
<keyword evidence="2" id="KW-1185">Reference proteome</keyword>
<dbReference type="Proteomes" id="UP000595437">
    <property type="component" value="Chromosome 13"/>
</dbReference>
<reference evidence="2" key="1">
    <citation type="submission" date="2021-01" db="EMBL/GenBank/DDBJ databases">
        <title>Caligus Genome Assembly.</title>
        <authorList>
            <person name="Gallardo-Escarate C."/>
        </authorList>
    </citation>
    <scope>NUCLEOTIDE SEQUENCE [LARGE SCALE GENOMIC DNA]</scope>
</reference>
<protein>
    <submittedName>
        <fullName evidence="1">Uncharacterized protein</fullName>
    </submittedName>
</protein>
<sequence>YLNCATGRLTPVCVTYHSDLSIFDALPPPSKIFRLNPDAKSFVPMNLLNPYAEEFKPKKCFLPHPEEEEEELRHKKR</sequence>
<dbReference type="AlphaFoldDB" id="A0A7T8GV58"/>
<name>A0A7T8GV58_CALRO</name>
<organism evidence="1 2">
    <name type="scientific">Caligus rogercresseyi</name>
    <name type="common">Sea louse</name>
    <dbReference type="NCBI Taxonomy" id="217165"/>
    <lineage>
        <taxon>Eukaryota</taxon>
        <taxon>Metazoa</taxon>
        <taxon>Ecdysozoa</taxon>
        <taxon>Arthropoda</taxon>
        <taxon>Crustacea</taxon>
        <taxon>Multicrustacea</taxon>
        <taxon>Hexanauplia</taxon>
        <taxon>Copepoda</taxon>
        <taxon>Siphonostomatoida</taxon>
        <taxon>Caligidae</taxon>
        <taxon>Caligus</taxon>
    </lineage>
</organism>
<proteinExistence type="predicted"/>
<evidence type="ECO:0000313" key="2">
    <source>
        <dbReference type="Proteomes" id="UP000595437"/>
    </source>
</evidence>
<dbReference type="OrthoDB" id="10602328at2759"/>
<evidence type="ECO:0000313" key="1">
    <source>
        <dbReference type="EMBL" id="QQP38372.1"/>
    </source>
</evidence>
<feature type="non-terminal residue" evidence="1">
    <location>
        <position position="1"/>
    </location>
</feature>
<feature type="non-terminal residue" evidence="1">
    <location>
        <position position="77"/>
    </location>
</feature>
<accession>A0A7T8GV58</accession>
<dbReference type="EMBL" id="CP045902">
    <property type="protein sequence ID" value="QQP38372.1"/>
    <property type="molecule type" value="Genomic_DNA"/>
</dbReference>